<name>A0ABR4LSM7_9EURO</name>
<comment type="caution">
    <text evidence="1">The sequence shown here is derived from an EMBL/GenBank/DDBJ whole genome shotgun (WGS) entry which is preliminary data.</text>
</comment>
<dbReference type="Proteomes" id="UP001610432">
    <property type="component" value="Unassembled WGS sequence"/>
</dbReference>
<dbReference type="EMBL" id="JBFXLQ010000018">
    <property type="protein sequence ID" value="KAL2867550.1"/>
    <property type="molecule type" value="Genomic_DNA"/>
</dbReference>
<dbReference type="GeneID" id="98146230"/>
<keyword evidence="2" id="KW-1185">Reference proteome</keyword>
<dbReference type="InterPro" id="IPR011009">
    <property type="entry name" value="Kinase-like_dom_sf"/>
</dbReference>
<dbReference type="RefSeq" id="XP_070886529.1">
    <property type="nucleotide sequence ID" value="XM_071031158.1"/>
</dbReference>
<evidence type="ECO:0008006" key="3">
    <source>
        <dbReference type="Google" id="ProtNLM"/>
    </source>
</evidence>
<organism evidence="1 2">
    <name type="scientific">Aspergillus lucknowensis</name>
    <dbReference type="NCBI Taxonomy" id="176173"/>
    <lineage>
        <taxon>Eukaryota</taxon>
        <taxon>Fungi</taxon>
        <taxon>Dikarya</taxon>
        <taxon>Ascomycota</taxon>
        <taxon>Pezizomycotina</taxon>
        <taxon>Eurotiomycetes</taxon>
        <taxon>Eurotiomycetidae</taxon>
        <taxon>Eurotiales</taxon>
        <taxon>Aspergillaceae</taxon>
        <taxon>Aspergillus</taxon>
        <taxon>Aspergillus subgen. Nidulantes</taxon>
    </lineage>
</organism>
<evidence type="ECO:0000313" key="1">
    <source>
        <dbReference type="EMBL" id="KAL2867550.1"/>
    </source>
</evidence>
<gene>
    <name evidence="1" type="ORF">BJX67DRAFT_371892</name>
</gene>
<evidence type="ECO:0000313" key="2">
    <source>
        <dbReference type="Proteomes" id="UP001610432"/>
    </source>
</evidence>
<reference evidence="1 2" key="1">
    <citation type="submission" date="2024-07" db="EMBL/GenBank/DDBJ databases">
        <title>Section-level genome sequencing and comparative genomics of Aspergillus sections Usti and Cavernicolus.</title>
        <authorList>
            <consortium name="Lawrence Berkeley National Laboratory"/>
            <person name="Nybo J.L."/>
            <person name="Vesth T.C."/>
            <person name="Theobald S."/>
            <person name="Frisvad J.C."/>
            <person name="Larsen T.O."/>
            <person name="Kjaerboelling I."/>
            <person name="Rothschild-Mancinelli K."/>
            <person name="Lyhne E.K."/>
            <person name="Kogle M.E."/>
            <person name="Barry K."/>
            <person name="Clum A."/>
            <person name="Na H."/>
            <person name="Ledsgaard L."/>
            <person name="Lin J."/>
            <person name="Lipzen A."/>
            <person name="Kuo A."/>
            <person name="Riley R."/>
            <person name="Mondo S."/>
            <person name="Labutti K."/>
            <person name="Haridas S."/>
            <person name="Pangalinan J."/>
            <person name="Salamov A.A."/>
            <person name="Simmons B.A."/>
            <person name="Magnuson J.K."/>
            <person name="Chen J."/>
            <person name="Drula E."/>
            <person name="Henrissat B."/>
            <person name="Wiebenga A."/>
            <person name="Lubbers R.J."/>
            <person name="Gomes A.C."/>
            <person name="Macurrencykelacurrency M.R."/>
            <person name="Stajich J."/>
            <person name="Grigoriev I.V."/>
            <person name="Mortensen U.H."/>
            <person name="De Vries R.P."/>
            <person name="Baker S.E."/>
            <person name="Andersen M.R."/>
        </authorList>
    </citation>
    <scope>NUCLEOTIDE SEQUENCE [LARGE SCALE GENOMIC DNA]</scope>
    <source>
        <strain evidence="1 2">CBS 449.75</strain>
    </source>
</reference>
<dbReference type="SUPFAM" id="SSF56112">
    <property type="entry name" value="Protein kinase-like (PK-like)"/>
    <property type="match status" value="1"/>
</dbReference>
<protein>
    <recommendedName>
        <fullName evidence="3">Aminoglycoside phosphotransferase domain-containing protein</fullName>
    </recommendedName>
</protein>
<proteinExistence type="predicted"/>
<sequence length="429" mass="48925">MASVQSAVEIITKSELSPTEHLILKHFVESAVDPETAAKYIISRTQTTRDGVEESLREFKGQWRLLATRLTVVDPIPREIPDLVLQRDGPDFTMGWRPGHIPGSVVERAHIIPPSMIHDLELVEEGSLFSMLNAFLSRDRVARLRTIITNESKDGATYLRNLLLLRTLYPEEVSGLYPGDGTPFLNTIQLFELSTSDAKNICLPSHFLLNVHLRFATALHLFHIENKANRGWPKPPYELSLSATTVRTLRSLWLCMPQWLRVSCSMPLNKIGRKLYPLEAGVWAQRLPFGLYMKQCSRAPRNEPHVLELIEERTTIPAPRLVNTWEQDGGVNVLMTRLPGVPIDCVAQMRKIENTTPYLICDALGDKPLTHSDLHPSNILMQNGRLSSIYWEFTKTMYGTMGPGLMADIWWRTFGREYEAEFQVEQQLW</sequence>
<accession>A0ABR4LSM7</accession>